<accession>A0A5C1QI44</accession>
<dbReference type="KEGG" id="ock:EXM22_02745"/>
<dbReference type="PANTHER" id="PTHR18964">
    <property type="entry name" value="ROK (REPRESSOR, ORF, KINASE) FAMILY"/>
    <property type="match status" value="1"/>
</dbReference>
<dbReference type="OrthoDB" id="367359at2"/>
<keyword evidence="3" id="KW-1185">Reference proteome</keyword>
<reference evidence="2 3" key="1">
    <citation type="submission" date="2019-02" db="EMBL/GenBank/DDBJ databases">
        <title>Complete Genome Sequence and Methylome Analysis of free living Spirochaetas.</title>
        <authorList>
            <person name="Fomenkov A."/>
            <person name="Dubinina G."/>
            <person name="Leshcheva N."/>
            <person name="Mikheeva N."/>
            <person name="Grabovich M."/>
            <person name="Vincze T."/>
            <person name="Roberts R.J."/>
        </authorList>
    </citation>
    <scope>NUCLEOTIDE SEQUENCE [LARGE SCALE GENOMIC DNA]</scope>
    <source>
        <strain evidence="2 3">K2</strain>
    </source>
</reference>
<name>A0A5C1QI44_9SPIO</name>
<sequence length="368" mass="40303">MNTDQYYAALDIGAGRGAKIAFFNSKGKIASESLFGVEDYCLEFSEFADTLARKIKDALPPHGKMLSMGISSAGILSSDGGFQLFANCARYNGHNIRKAMEEAFDIPVAIDNDANTGALAEWSVLKMELLYWVFGGGWGGAWVSEDGQVLHPAHDWDGRDSSLHYTNEPGYAIPLSKHRLRLLFLEVGASYELFEQHLIEDPDLPESVLLGPGGCPDSLRAEVILSGPGRCRLFRALVGDDTFYERFLDIHELNQINDPSIAGKHISKLSNMRVESAVNTDRLYGKILAEAARIMFKAGAADGLRGDLPIFLGGKPSYALPYFGPSCQRVLGKMGIMSYLRPSVLDEKNLNANLVGASVLARRAYETR</sequence>
<gene>
    <name evidence="2" type="ORF">EXM22_02745</name>
</gene>
<dbReference type="InterPro" id="IPR000600">
    <property type="entry name" value="ROK"/>
</dbReference>
<dbReference type="AlphaFoldDB" id="A0A5C1QI44"/>
<dbReference type="Pfam" id="PF00480">
    <property type="entry name" value="ROK"/>
    <property type="match status" value="1"/>
</dbReference>
<dbReference type="InterPro" id="IPR043129">
    <property type="entry name" value="ATPase_NBD"/>
</dbReference>
<organism evidence="2 3">
    <name type="scientific">Oceanispirochaeta crateris</name>
    <dbReference type="NCBI Taxonomy" id="2518645"/>
    <lineage>
        <taxon>Bacteria</taxon>
        <taxon>Pseudomonadati</taxon>
        <taxon>Spirochaetota</taxon>
        <taxon>Spirochaetia</taxon>
        <taxon>Spirochaetales</taxon>
        <taxon>Spirochaetaceae</taxon>
        <taxon>Oceanispirochaeta</taxon>
    </lineage>
</organism>
<dbReference type="CDD" id="cd23763">
    <property type="entry name" value="ASKHA_ATPase_ROK"/>
    <property type="match status" value="1"/>
</dbReference>
<comment type="similarity">
    <text evidence="1">Belongs to the ROK (NagC/XylR) family.</text>
</comment>
<dbReference type="PANTHER" id="PTHR18964:SF149">
    <property type="entry name" value="BIFUNCTIONAL UDP-N-ACETYLGLUCOSAMINE 2-EPIMERASE_N-ACETYLMANNOSAMINE KINASE"/>
    <property type="match status" value="1"/>
</dbReference>
<dbReference type="EMBL" id="CP036150">
    <property type="protein sequence ID" value="QEN06958.1"/>
    <property type="molecule type" value="Genomic_DNA"/>
</dbReference>
<protein>
    <submittedName>
        <fullName evidence="2">ROK family protein</fullName>
    </submittedName>
</protein>
<dbReference type="Gene3D" id="3.30.420.40">
    <property type="match status" value="1"/>
</dbReference>
<dbReference type="SUPFAM" id="SSF53067">
    <property type="entry name" value="Actin-like ATPase domain"/>
    <property type="match status" value="1"/>
</dbReference>
<dbReference type="RefSeq" id="WP_149485040.1">
    <property type="nucleotide sequence ID" value="NZ_CP036150.1"/>
</dbReference>
<dbReference type="Proteomes" id="UP000324209">
    <property type="component" value="Chromosome"/>
</dbReference>
<proteinExistence type="inferred from homology"/>
<evidence type="ECO:0000313" key="2">
    <source>
        <dbReference type="EMBL" id="QEN06958.1"/>
    </source>
</evidence>
<evidence type="ECO:0000256" key="1">
    <source>
        <dbReference type="ARBA" id="ARBA00006479"/>
    </source>
</evidence>
<evidence type="ECO:0000313" key="3">
    <source>
        <dbReference type="Proteomes" id="UP000324209"/>
    </source>
</evidence>